<keyword evidence="6 11" id="KW-0548">Nucleotidyltransferase</keyword>
<dbReference type="Gene3D" id="1.10.150.20">
    <property type="entry name" value="5' to 3' exonuclease, C-terminal subdomain"/>
    <property type="match status" value="1"/>
</dbReference>
<evidence type="ECO:0000256" key="8">
    <source>
        <dbReference type="ARBA" id="ARBA00032524"/>
    </source>
</evidence>
<dbReference type="Gene3D" id="3.30.1360.10">
    <property type="entry name" value="RNA polymerase, RBP11-like subunit"/>
    <property type="match status" value="1"/>
</dbReference>
<comment type="similarity">
    <text evidence="1 11">Belongs to the RNA polymerase alpha chain family.</text>
</comment>
<evidence type="ECO:0000256" key="10">
    <source>
        <dbReference type="ARBA" id="ARBA00048552"/>
    </source>
</evidence>
<dbReference type="EC" id="2.7.7.6" evidence="2 11"/>
<comment type="function">
    <text evidence="11">DNA-dependent RNA polymerase catalyzes the transcription of DNA into RNA using the four ribonucleoside triphosphates as substrates.</text>
</comment>
<keyword evidence="7 11" id="KW-0804">Transcription</keyword>
<dbReference type="InterPro" id="IPR011263">
    <property type="entry name" value="DNA-dir_RNA_pol_RpoA/D/Rpb3"/>
</dbReference>
<dbReference type="EMBL" id="JAACAK010000017">
    <property type="protein sequence ID" value="NIR73875.1"/>
    <property type="molecule type" value="Genomic_DNA"/>
</dbReference>
<dbReference type="Pfam" id="PF01000">
    <property type="entry name" value="RNA_pol_A_bac"/>
    <property type="match status" value="1"/>
</dbReference>
<dbReference type="NCBIfam" id="TIGR02027">
    <property type="entry name" value="rpoA"/>
    <property type="match status" value="1"/>
</dbReference>
<dbReference type="Pfam" id="PF01193">
    <property type="entry name" value="RNA_pol_L"/>
    <property type="match status" value="1"/>
</dbReference>
<evidence type="ECO:0000256" key="3">
    <source>
        <dbReference type="ARBA" id="ARBA00015972"/>
    </source>
</evidence>
<feature type="domain" description="DNA-directed RNA polymerase RpoA/D/Rpb3-type" evidence="12">
    <location>
        <begin position="49"/>
        <end position="262"/>
    </location>
</feature>
<dbReference type="GO" id="GO:0000428">
    <property type="term" value="C:DNA-directed RNA polymerase complex"/>
    <property type="evidence" value="ECO:0007669"/>
    <property type="project" value="UniProtKB-KW"/>
</dbReference>
<evidence type="ECO:0000313" key="13">
    <source>
        <dbReference type="EMBL" id="NIR73875.1"/>
    </source>
</evidence>
<comment type="caution">
    <text evidence="13">The sequence shown here is derived from an EMBL/GenBank/DDBJ whole genome shotgun (WGS) entry which is preliminary data.</text>
</comment>
<dbReference type="Proteomes" id="UP000702544">
    <property type="component" value="Unassembled WGS sequence"/>
</dbReference>
<feature type="region of interest" description="Alpha C-terminal domain (alpha-CTD)" evidence="11">
    <location>
        <begin position="283"/>
        <end position="372"/>
    </location>
</feature>
<evidence type="ECO:0000256" key="4">
    <source>
        <dbReference type="ARBA" id="ARBA00022478"/>
    </source>
</evidence>
<evidence type="ECO:0000256" key="2">
    <source>
        <dbReference type="ARBA" id="ARBA00012418"/>
    </source>
</evidence>
<dbReference type="GO" id="GO:0046983">
    <property type="term" value="F:protein dimerization activity"/>
    <property type="evidence" value="ECO:0007669"/>
    <property type="project" value="InterPro"/>
</dbReference>
<evidence type="ECO:0000256" key="5">
    <source>
        <dbReference type="ARBA" id="ARBA00022679"/>
    </source>
</evidence>
<name>A0AAE5CAZ6_9BACT</name>
<evidence type="ECO:0000256" key="1">
    <source>
        <dbReference type="ARBA" id="ARBA00007123"/>
    </source>
</evidence>
<organism evidence="13 14">
    <name type="scientific">Candidatus Kutchimonas denitrificans</name>
    <dbReference type="NCBI Taxonomy" id="3056748"/>
    <lineage>
        <taxon>Bacteria</taxon>
        <taxon>Pseudomonadati</taxon>
        <taxon>Gemmatimonadota</taxon>
        <taxon>Gemmatimonadia</taxon>
        <taxon>Candidatus Palauibacterales</taxon>
        <taxon>Candidatus Palauibacteraceae</taxon>
        <taxon>Candidatus Kutchimonas</taxon>
    </lineage>
</organism>
<dbReference type="GO" id="GO:0006351">
    <property type="term" value="P:DNA-templated transcription"/>
    <property type="evidence" value="ECO:0007669"/>
    <property type="project" value="UniProtKB-UniRule"/>
</dbReference>
<dbReference type="InterPro" id="IPR036603">
    <property type="entry name" value="RBP11-like"/>
</dbReference>
<comment type="catalytic activity">
    <reaction evidence="10 11">
        <text>RNA(n) + a ribonucleoside 5'-triphosphate = RNA(n+1) + diphosphate</text>
        <dbReference type="Rhea" id="RHEA:21248"/>
        <dbReference type="Rhea" id="RHEA-COMP:14527"/>
        <dbReference type="Rhea" id="RHEA-COMP:17342"/>
        <dbReference type="ChEBI" id="CHEBI:33019"/>
        <dbReference type="ChEBI" id="CHEBI:61557"/>
        <dbReference type="ChEBI" id="CHEBI:140395"/>
        <dbReference type="EC" id="2.7.7.6"/>
    </reaction>
</comment>
<dbReference type="FunFam" id="2.170.120.12:FF:000001">
    <property type="entry name" value="DNA-directed RNA polymerase subunit alpha"/>
    <property type="match status" value="1"/>
</dbReference>
<dbReference type="NCBIfam" id="NF003513">
    <property type="entry name" value="PRK05182.1-2"/>
    <property type="match status" value="1"/>
</dbReference>
<dbReference type="GO" id="GO:0003899">
    <property type="term" value="F:DNA-directed RNA polymerase activity"/>
    <property type="evidence" value="ECO:0007669"/>
    <property type="project" value="UniProtKB-UniRule"/>
</dbReference>
<dbReference type="SMART" id="SM00662">
    <property type="entry name" value="RPOLD"/>
    <property type="match status" value="1"/>
</dbReference>
<dbReference type="NCBIfam" id="NF003519">
    <property type="entry name" value="PRK05182.2-5"/>
    <property type="match status" value="1"/>
</dbReference>
<dbReference type="InterPro" id="IPR036643">
    <property type="entry name" value="RNApol_insert_sf"/>
</dbReference>
<dbReference type="Gene3D" id="2.170.120.12">
    <property type="entry name" value="DNA-directed RNA polymerase, insert domain"/>
    <property type="match status" value="1"/>
</dbReference>
<feature type="region of interest" description="Alpha N-terminal domain (alpha-NTD)" evidence="11">
    <location>
        <begin position="1"/>
        <end position="267"/>
    </location>
</feature>
<dbReference type="SUPFAM" id="SSF56553">
    <property type="entry name" value="Insert subdomain of RNA polymerase alpha subunit"/>
    <property type="match status" value="1"/>
</dbReference>
<evidence type="ECO:0000313" key="14">
    <source>
        <dbReference type="Proteomes" id="UP000702544"/>
    </source>
</evidence>
<accession>A0AAE5CAZ6</accession>
<dbReference type="GO" id="GO:0003677">
    <property type="term" value="F:DNA binding"/>
    <property type="evidence" value="ECO:0007669"/>
    <property type="project" value="UniProtKB-UniRule"/>
</dbReference>
<comment type="domain">
    <text evidence="11">The N-terminal domain is essential for RNAP assembly and basal transcription, whereas the C-terminal domain is involved in interaction with transcriptional regulators and with upstream promoter elements.</text>
</comment>
<sequence>MRLEASTGRRGRHAVLGRIKEADKVQIDLSGWVLPERVEVTEVSEDGRRAEFLVQPLERGYGHTLGNATRRILLSSLPGSAVWAFRASGVVHEHQTIPGVVEDVHEIIQQVKSLVLRMVAEDEEGKLELAVHEAGPVTARDIEPNPKIDIVNRDQHLFTLQEALPEDKPLRLELLINRGRGFVLADQHQRRKDDPVDLILIDSIYSPVLRANFNVEETRVGQRTDFDRLTLSVETDGAMRPEEAVAYAAELMARHLEYLRRFASGNGEQEAPEVQLVPLSEKVKDVVNRPLEEFDISVRSRHTLEKGNIRTLGDIARRSEDEILGIENFGRKSLQEVEDLLATHGLHFGMKIEEGEGGELYTVKESNGDENE</sequence>
<dbReference type="GO" id="GO:0005737">
    <property type="term" value="C:cytoplasm"/>
    <property type="evidence" value="ECO:0007669"/>
    <property type="project" value="UniProtKB-ARBA"/>
</dbReference>
<protein>
    <recommendedName>
        <fullName evidence="3 11">DNA-directed RNA polymerase subunit alpha</fullName>
        <shortName evidence="11">RNAP subunit alpha</shortName>
        <ecNumber evidence="2 11">2.7.7.6</ecNumber>
    </recommendedName>
    <alternativeName>
        <fullName evidence="9 11">RNA polymerase subunit alpha</fullName>
    </alternativeName>
    <alternativeName>
        <fullName evidence="8 11">Transcriptase subunit alpha</fullName>
    </alternativeName>
</protein>
<dbReference type="Pfam" id="PF03118">
    <property type="entry name" value="RNA_pol_A_CTD"/>
    <property type="match status" value="1"/>
</dbReference>
<keyword evidence="4 11" id="KW-0240">DNA-directed RNA polymerase</keyword>
<dbReference type="HAMAP" id="MF_00059">
    <property type="entry name" value="RNApol_bact_RpoA"/>
    <property type="match status" value="1"/>
</dbReference>
<dbReference type="SUPFAM" id="SSF47789">
    <property type="entry name" value="C-terminal domain of RNA polymerase alpha subunit"/>
    <property type="match status" value="1"/>
</dbReference>
<evidence type="ECO:0000256" key="9">
    <source>
        <dbReference type="ARBA" id="ARBA00033070"/>
    </source>
</evidence>
<dbReference type="InterPro" id="IPR011773">
    <property type="entry name" value="DNA-dir_RpoA"/>
</dbReference>
<evidence type="ECO:0000256" key="7">
    <source>
        <dbReference type="ARBA" id="ARBA00023163"/>
    </source>
</evidence>
<gene>
    <name evidence="11" type="primary">rpoA</name>
    <name evidence="13" type="ORF">GWO12_01985</name>
</gene>
<dbReference type="CDD" id="cd06928">
    <property type="entry name" value="RNAP_alpha_NTD"/>
    <property type="match status" value="1"/>
</dbReference>
<dbReference type="InterPro" id="IPR011262">
    <property type="entry name" value="DNA-dir_RNA_pol_insert"/>
</dbReference>
<evidence type="ECO:0000256" key="11">
    <source>
        <dbReference type="HAMAP-Rule" id="MF_00059"/>
    </source>
</evidence>
<dbReference type="AlphaFoldDB" id="A0AAE5CAZ6"/>
<dbReference type="InterPro" id="IPR011260">
    <property type="entry name" value="RNAP_asu_C"/>
</dbReference>
<keyword evidence="5 11" id="KW-0808">Transferase</keyword>
<evidence type="ECO:0000259" key="12">
    <source>
        <dbReference type="SMART" id="SM00662"/>
    </source>
</evidence>
<reference evidence="13 14" key="1">
    <citation type="submission" date="2020-01" db="EMBL/GenBank/DDBJ databases">
        <title>Genomes assembled from Gulf of Kutch pelagic sediment metagenomes.</title>
        <authorList>
            <person name="Chandrashekar M."/>
            <person name="Mahajan M.S."/>
            <person name="Dave K.J."/>
            <person name="Vatsa P."/>
            <person name="Nathani N.M."/>
        </authorList>
    </citation>
    <scope>NUCLEOTIDE SEQUENCE [LARGE SCALE GENOMIC DNA]</scope>
    <source>
        <strain evidence="13">KS3-K002</strain>
    </source>
</reference>
<comment type="subunit">
    <text evidence="11">Homodimer. The RNAP catalytic core consists of 2 alpha, 1 beta, 1 beta' and 1 omega subunit. When a sigma factor is associated with the core the holoenzyme is formed, which can initiate transcription.</text>
</comment>
<dbReference type="SUPFAM" id="SSF55257">
    <property type="entry name" value="RBP11-like subunits of RNA polymerase"/>
    <property type="match status" value="1"/>
</dbReference>
<evidence type="ECO:0000256" key="6">
    <source>
        <dbReference type="ARBA" id="ARBA00022695"/>
    </source>
</evidence>
<proteinExistence type="inferred from homology"/>